<reference evidence="2 3" key="1">
    <citation type="submission" date="2019-04" db="EMBL/GenBank/DDBJ databases">
        <title>Phreatobacter aquaticus sp. nov.</title>
        <authorList>
            <person name="Choi A."/>
        </authorList>
    </citation>
    <scope>NUCLEOTIDE SEQUENCE [LARGE SCALE GENOMIC DNA]</scope>
    <source>
        <strain evidence="2 3">KCTC 52518</strain>
    </source>
</reference>
<dbReference type="PANTHER" id="PTHR43668:SF2">
    <property type="entry name" value="ALLANTOINASE"/>
    <property type="match status" value="1"/>
</dbReference>
<dbReference type="SUPFAM" id="SSF51338">
    <property type="entry name" value="Composite domain of metallo-dependent hydrolases"/>
    <property type="match status" value="1"/>
</dbReference>
<dbReference type="Proteomes" id="UP000298781">
    <property type="component" value="Chromosome"/>
</dbReference>
<keyword evidence="3" id="KW-1185">Reference proteome</keyword>
<dbReference type="Gene3D" id="2.30.40.10">
    <property type="entry name" value="Urease, subunit C, domain 1"/>
    <property type="match status" value="1"/>
</dbReference>
<sequence>MSDFDLVLRGNIVLSDRVIENGHVAVRDGKVALIGDGTPPGADKTEDFRGQWIIPGVIDGQVHSGSQAGQEGIGMASRAAAAGGITVMVEMPYDEPEPVTGRSQFEAKRARVESEAQVDVALYATIAIENGLGAIPGLIEAGACAFKFSMFEANATRFPRIADDTLFEAFRLIAPSGLLCGVHNQDQAMTQARIARAIAAGDTGWDAFGRAHTPLIENLATARIYELGAETGARAHAVHVSTSRGFEICNMYRQAGHQATIETCVQYLMLNEEEHVRRFGARAKHYPPIRPKAEMDRLWTHIARGECDFVSSDHVSWGLEKKGNPNVFANVSGGPGLETLLPALWTGCAERGIAPTMAVKLLCEGPARAFQLADKGRLAPGADADVVVLEPGAFPFDPSKSLSAVQWSSFEGRVFSVRVAATYLRGALAWDGTRIRNQAGDGRFVPPASAGSRRHAH</sequence>
<dbReference type="InterPro" id="IPR050138">
    <property type="entry name" value="DHOase/Allantoinase_Hydrolase"/>
</dbReference>
<accession>A0A4D7B9J8</accession>
<organism evidence="2 3">
    <name type="scientific">Phreatobacter stygius</name>
    <dbReference type="NCBI Taxonomy" id="1940610"/>
    <lineage>
        <taxon>Bacteria</taxon>
        <taxon>Pseudomonadati</taxon>
        <taxon>Pseudomonadota</taxon>
        <taxon>Alphaproteobacteria</taxon>
        <taxon>Hyphomicrobiales</taxon>
        <taxon>Phreatobacteraceae</taxon>
        <taxon>Phreatobacter</taxon>
    </lineage>
</organism>
<dbReference type="SUPFAM" id="SSF51556">
    <property type="entry name" value="Metallo-dependent hydrolases"/>
    <property type="match status" value="1"/>
</dbReference>
<dbReference type="GO" id="GO:0004038">
    <property type="term" value="F:allantoinase activity"/>
    <property type="evidence" value="ECO:0007669"/>
    <property type="project" value="TreeGrafter"/>
</dbReference>
<name>A0A4D7B9J8_9HYPH</name>
<dbReference type="RefSeq" id="WP_136962884.1">
    <property type="nucleotide sequence ID" value="NZ_CP039690.1"/>
</dbReference>
<dbReference type="InterPro" id="IPR006680">
    <property type="entry name" value="Amidohydro-rel"/>
</dbReference>
<dbReference type="KEGG" id="pstg:E8M01_26445"/>
<dbReference type="InterPro" id="IPR011059">
    <property type="entry name" value="Metal-dep_hydrolase_composite"/>
</dbReference>
<evidence type="ECO:0000259" key="1">
    <source>
        <dbReference type="Pfam" id="PF01979"/>
    </source>
</evidence>
<dbReference type="Pfam" id="PF01979">
    <property type="entry name" value="Amidohydro_1"/>
    <property type="match status" value="1"/>
</dbReference>
<evidence type="ECO:0000313" key="3">
    <source>
        <dbReference type="Proteomes" id="UP000298781"/>
    </source>
</evidence>
<evidence type="ECO:0000313" key="2">
    <source>
        <dbReference type="EMBL" id="QCI67453.1"/>
    </source>
</evidence>
<feature type="domain" description="Amidohydrolase-related" evidence="1">
    <location>
        <begin position="53"/>
        <end position="421"/>
    </location>
</feature>
<dbReference type="GO" id="GO:0005737">
    <property type="term" value="C:cytoplasm"/>
    <property type="evidence" value="ECO:0007669"/>
    <property type="project" value="TreeGrafter"/>
</dbReference>
<dbReference type="Gene3D" id="3.20.20.140">
    <property type="entry name" value="Metal-dependent hydrolases"/>
    <property type="match status" value="1"/>
</dbReference>
<dbReference type="GO" id="GO:0006145">
    <property type="term" value="P:purine nucleobase catabolic process"/>
    <property type="evidence" value="ECO:0007669"/>
    <property type="project" value="TreeGrafter"/>
</dbReference>
<dbReference type="OrthoDB" id="9803027at2"/>
<dbReference type="InterPro" id="IPR032466">
    <property type="entry name" value="Metal_Hydrolase"/>
</dbReference>
<dbReference type="EMBL" id="CP039690">
    <property type="protein sequence ID" value="QCI67453.1"/>
    <property type="molecule type" value="Genomic_DNA"/>
</dbReference>
<gene>
    <name evidence="2" type="ORF">E8M01_26445</name>
</gene>
<dbReference type="PANTHER" id="PTHR43668">
    <property type="entry name" value="ALLANTOINASE"/>
    <property type="match status" value="1"/>
</dbReference>
<dbReference type="AlphaFoldDB" id="A0A4D7B9J8"/>
<protein>
    <submittedName>
        <fullName evidence="2">Allantoinase</fullName>
    </submittedName>
</protein>
<proteinExistence type="predicted"/>